<evidence type="ECO:0000256" key="2">
    <source>
        <dbReference type="SAM" id="Phobius"/>
    </source>
</evidence>
<comment type="subcellular location">
    <subcellularLocation>
        <location evidence="1">Cell envelope</location>
    </subcellularLocation>
</comment>
<evidence type="ECO:0000256" key="1">
    <source>
        <dbReference type="ARBA" id="ARBA00004196"/>
    </source>
</evidence>
<dbReference type="InterPro" id="IPR042229">
    <property type="entry name" value="Listeria/Bacterioides_rpt_sf"/>
</dbReference>
<keyword evidence="2" id="KW-0472">Membrane</keyword>
<dbReference type="RefSeq" id="WP_006599813.1">
    <property type="nucleotide sequence ID" value="NZ_GL622359.1"/>
</dbReference>
<keyword evidence="2" id="KW-1133">Transmembrane helix</keyword>
<proteinExistence type="predicted"/>
<dbReference type="GO" id="GO:0030313">
    <property type="term" value="C:cell envelope"/>
    <property type="evidence" value="ECO:0007669"/>
    <property type="project" value="UniProtKB-SubCell"/>
</dbReference>
<evidence type="ECO:0000313" key="4">
    <source>
        <dbReference type="Proteomes" id="UP000004754"/>
    </source>
</evidence>
<dbReference type="HOGENOM" id="CLU_1255048_0_0_9"/>
<dbReference type="Gene3D" id="2.60.40.4270">
    <property type="entry name" value="Listeria-Bacteroides repeat domain"/>
    <property type="match status" value="1"/>
</dbReference>
<dbReference type="AlphaFoldDB" id="E6MK56"/>
<gene>
    <name evidence="3" type="ORF">HMP0721_2392</name>
</gene>
<evidence type="ECO:0000313" key="3">
    <source>
        <dbReference type="EMBL" id="EFV00575.1"/>
    </source>
</evidence>
<dbReference type="Pfam" id="PF09479">
    <property type="entry name" value="Flg_new"/>
    <property type="match status" value="1"/>
</dbReference>
<feature type="transmembrane region" description="Helical" evidence="2">
    <location>
        <begin position="196"/>
        <end position="214"/>
    </location>
</feature>
<dbReference type="OrthoDB" id="1771659at2"/>
<keyword evidence="4" id="KW-1185">Reference proteome</keyword>
<accession>E6MK56</accession>
<dbReference type="eggNOG" id="COG2982">
    <property type="taxonomic scope" value="Bacteria"/>
</dbReference>
<name>E6MK56_9FIRM</name>
<keyword evidence="2" id="KW-0812">Transmembrane</keyword>
<reference evidence="3 4" key="1">
    <citation type="submission" date="2010-12" db="EMBL/GenBank/DDBJ databases">
        <authorList>
            <person name="Muzny D."/>
            <person name="Qin X."/>
            <person name="Deng J."/>
            <person name="Jiang H."/>
            <person name="Liu Y."/>
            <person name="Qu J."/>
            <person name="Song X.-Z."/>
            <person name="Zhang L."/>
            <person name="Thornton R."/>
            <person name="Coyle M."/>
            <person name="Francisco L."/>
            <person name="Jackson L."/>
            <person name="Javaid M."/>
            <person name="Korchina V."/>
            <person name="Kovar C."/>
            <person name="Mata R."/>
            <person name="Mathew T."/>
            <person name="Ngo R."/>
            <person name="Nguyen L."/>
            <person name="Nguyen N."/>
            <person name="Okwuonu G."/>
            <person name="Ongeri F."/>
            <person name="Pham C."/>
            <person name="Simmons D."/>
            <person name="Wilczek-Boney K."/>
            <person name="Hale W."/>
            <person name="Jakkamsetti A."/>
            <person name="Pham P."/>
            <person name="Ruth R."/>
            <person name="San Lucas F."/>
            <person name="Warren J."/>
            <person name="Zhang J."/>
            <person name="Zhao Z."/>
            <person name="Zhou C."/>
            <person name="Zhu D."/>
            <person name="Lee S."/>
            <person name="Bess C."/>
            <person name="Blankenburg K."/>
            <person name="Forbes L."/>
            <person name="Fu Q."/>
            <person name="Gubbala S."/>
            <person name="Hirani K."/>
            <person name="Jayaseelan J.C."/>
            <person name="Lara F."/>
            <person name="Munidasa M."/>
            <person name="Palculict T."/>
            <person name="Patil S."/>
            <person name="Pu L.-L."/>
            <person name="Saada N."/>
            <person name="Tang L."/>
            <person name="Weissenberger G."/>
            <person name="Zhu Y."/>
            <person name="Hemphill L."/>
            <person name="Shang Y."/>
            <person name="Youmans B."/>
            <person name="Ayvaz T."/>
            <person name="Ross M."/>
            <person name="Santibanez J."/>
            <person name="Aqrawi P."/>
            <person name="Gross S."/>
            <person name="Joshi V."/>
            <person name="Fowler G."/>
            <person name="Nazareth L."/>
            <person name="Reid J."/>
            <person name="Worley K."/>
            <person name="Petrosino J."/>
            <person name="Highlander S."/>
            <person name="Gibbs R."/>
        </authorList>
    </citation>
    <scope>NUCLEOTIDE SEQUENCE [LARGE SCALE GENOMIC DNA]</scope>
    <source>
        <strain evidence="3 4">ATCC 23263</strain>
    </source>
</reference>
<dbReference type="Proteomes" id="UP000004754">
    <property type="component" value="Unassembled WGS sequence"/>
</dbReference>
<organism evidence="3 4">
    <name type="scientific">Pseudoramibacter alactolyticus ATCC 23263</name>
    <dbReference type="NCBI Taxonomy" id="887929"/>
    <lineage>
        <taxon>Bacteria</taxon>
        <taxon>Bacillati</taxon>
        <taxon>Bacillota</taxon>
        <taxon>Clostridia</taxon>
        <taxon>Eubacteriales</taxon>
        <taxon>Eubacteriaceae</taxon>
        <taxon>Pseudoramibacter</taxon>
    </lineage>
</organism>
<protein>
    <submittedName>
        <fullName evidence="3">Repeat protein</fullName>
    </submittedName>
</protein>
<dbReference type="STRING" id="887929.HMP0721_2392"/>
<sequence length="220" mass="24694">MNLEVRQGGNVKPPARTFHVNVMSGGETITATGTAVATDGVGIYKGTLHLKVPEDIKKVHLVLAEKSGENWEVDDRSYTVDLTAEDLADVIWVNTYTKNQMIMHTIIFDLNGGVLEGKTGTLVFKMEDGTIMTILDAPTRKGYRFLGWEGSWYHPGDHYKVTGDHRFVARWQRIHPARTVSWHFRAPRTGDTQPPMVLWGGVMAFMGMTAWALYCEGKRQ</sequence>
<dbReference type="InterPro" id="IPR013378">
    <property type="entry name" value="InlB-like_B-rpt"/>
</dbReference>
<dbReference type="EMBL" id="AEQN01000033">
    <property type="protein sequence ID" value="EFV00575.1"/>
    <property type="molecule type" value="Genomic_DNA"/>
</dbReference>
<comment type="caution">
    <text evidence="3">The sequence shown here is derived from an EMBL/GenBank/DDBJ whole genome shotgun (WGS) entry which is preliminary data.</text>
</comment>